<dbReference type="Pfam" id="PF11414">
    <property type="entry name" value="Suppressor_APC"/>
    <property type="match status" value="1"/>
</dbReference>
<reference evidence="1" key="2">
    <citation type="submission" date="2025-09" db="UniProtKB">
        <authorList>
            <consortium name="Ensembl"/>
        </authorList>
    </citation>
    <scope>IDENTIFICATION</scope>
</reference>
<dbReference type="PANTHER" id="PTHR14907:SF4">
    <property type="entry name" value="SUPPRESSOR APC DOMAIN-CONTAINING PROTEIN 1"/>
    <property type="match status" value="1"/>
</dbReference>
<dbReference type="Proteomes" id="UP000694545">
    <property type="component" value="Unplaced"/>
</dbReference>
<keyword evidence="2" id="KW-1185">Reference proteome</keyword>
<dbReference type="Ensembl" id="ENSVKKT00000020392.1">
    <property type="protein sequence ID" value="ENSVKKP00000019905.1"/>
    <property type="gene ID" value="ENSVKKG00000013465.1"/>
</dbReference>
<dbReference type="AlphaFoldDB" id="A0A8D2LCE2"/>
<sequence length="151" mass="16842">PGDKTSPAAPLFPLKVLEIKLGSTHPEAPLLFSDSQLKQMQELERQRDVLLQGLEMVDQVRDWFQRHLLEAQRRQTHMGAESCLLLAKIQEVNLCLKNLLTSPGKVRRAEGMGGWRCEAKATPAKAGRSDCLGWKTCKSPINGRQKGKGEL</sequence>
<name>A0A8D2LCE2_VARKO</name>
<dbReference type="InterPro" id="IPR026828">
    <property type="entry name" value="SAPC2_1/2"/>
</dbReference>
<dbReference type="PANTHER" id="PTHR14907">
    <property type="entry name" value="FI14130P"/>
    <property type="match status" value="1"/>
</dbReference>
<proteinExistence type="predicted"/>
<reference evidence="1" key="1">
    <citation type="submission" date="2025-08" db="UniProtKB">
        <authorList>
            <consortium name="Ensembl"/>
        </authorList>
    </citation>
    <scope>IDENTIFICATION</scope>
</reference>
<organism evidence="1 2">
    <name type="scientific">Varanus komodoensis</name>
    <name type="common">Komodo dragon</name>
    <dbReference type="NCBI Taxonomy" id="61221"/>
    <lineage>
        <taxon>Eukaryota</taxon>
        <taxon>Metazoa</taxon>
        <taxon>Chordata</taxon>
        <taxon>Craniata</taxon>
        <taxon>Vertebrata</taxon>
        <taxon>Euteleostomi</taxon>
        <taxon>Lepidosauria</taxon>
        <taxon>Squamata</taxon>
        <taxon>Bifurcata</taxon>
        <taxon>Unidentata</taxon>
        <taxon>Episquamata</taxon>
        <taxon>Toxicofera</taxon>
        <taxon>Anguimorpha</taxon>
        <taxon>Paleoanguimorpha</taxon>
        <taxon>Varanoidea</taxon>
        <taxon>Varanidae</taxon>
        <taxon>Varanus</taxon>
    </lineage>
</organism>
<protein>
    <submittedName>
        <fullName evidence="1">Uncharacterized protein</fullName>
    </submittedName>
</protein>
<evidence type="ECO:0000313" key="1">
    <source>
        <dbReference type="Ensembl" id="ENSVKKP00000019905.1"/>
    </source>
</evidence>
<accession>A0A8D2LCE2</accession>
<evidence type="ECO:0000313" key="2">
    <source>
        <dbReference type="Proteomes" id="UP000694545"/>
    </source>
</evidence>